<sequence length="112" mass="12471">MLFTLILPEFLVANAYAERIVAEKSMDEVKLIVDLTVDGMPNWTRAHSFYAEIGDFVIHKSGGEAAFLATEDILELRRMGYLRTLPTATIDHLNDLSNSDPFPKAVAVGQVF</sequence>
<proteinExistence type="predicted"/>
<evidence type="ECO:0000313" key="2">
    <source>
        <dbReference type="EMBL" id="PMD41740.1"/>
    </source>
</evidence>
<keyword evidence="3" id="KW-1185">Reference proteome</keyword>
<evidence type="ECO:0000256" key="1">
    <source>
        <dbReference type="SAM" id="SignalP"/>
    </source>
</evidence>
<dbReference type="EMBL" id="KZ613944">
    <property type="protein sequence ID" value="PMD41740.1"/>
    <property type="molecule type" value="Genomic_DNA"/>
</dbReference>
<organism evidence="2 3">
    <name type="scientific">Hyaloscypha variabilis (strain UAMH 11265 / GT02V1 / F)</name>
    <name type="common">Meliniomyces variabilis</name>
    <dbReference type="NCBI Taxonomy" id="1149755"/>
    <lineage>
        <taxon>Eukaryota</taxon>
        <taxon>Fungi</taxon>
        <taxon>Dikarya</taxon>
        <taxon>Ascomycota</taxon>
        <taxon>Pezizomycotina</taxon>
        <taxon>Leotiomycetes</taxon>
        <taxon>Helotiales</taxon>
        <taxon>Hyaloscyphaceae</taxon>
        <taxon>Hyaloscypha</taxon>
        <taxon>Hyaloscypha variabilis</taxon>
    </lineage>
</organism>
<feature type="chain" id="PRO_5014390284" evidence="1">
    <location>
        <begin position="18"/>
        <end position="112"/>
    </location>
</feature>
<dbReference type="AlphaFoldDB" id="A0A2J6RT97"/>
<accession>A0A2J6RT97</accession>
<reference evidence="2 3" key="1">
    <citation type="submission" date="2016-04" db="EMBL/GenBank/DDBJ databases">
        <title>A degradative enzymes factory behind the ericoid mycorrhizal symbiosis.</title>
        <authorList>
            <consortium name="DOE Joint Genome Institute"/>
            <person name="Martino E."/>
            <person name="Morin E."/>
            <person name="Grelet G."/>
            <person name="Kuo A."/>
            <person name="Kohler A."/>
            <person name="Daghino S."/>
            <person name="Barry K."/>
            <person name="Choi C."/>
            <person name="Cichocki N."/>
            <person name="Clum A."/>
            <person name="Copeland A."/>
            <person name="Hainaut M."/>
            <person name="Haridas S."/>
            <person name="Labutti K."/>
            <person name="Lindquist E."/>
            <person name="Lipzen A."/>
            <person name="Khouja H.-R."/>
            <person name="Murat C."/>
            <person name="Ohm R."/>
            <person name="Olson A."/>
            <person name="Spatafora J."/>
            <person name="Veneault-Fourrey C."/>
            <person name="Henrissat B."/>
            <person name="Grigoriev I."/>
            <person name="Martin F."/>
            <person name="Perotto S."/>
        </authorList>
    </citation>
    <scope>NUCLEOTIDE SEQUENCE [LARGE SCALE GENOMIC DNA]</scope>
    <source>
        <strain evidence="2 3">F</strain>
    </source>
</reference>
<evidence type="ECO:0000313" key="3">
    <source>
        <dbReference type="Proteomes" id="UP000235786"/>
    </source>
</evidence>
<gene>
    <name evidence="2" type="ORF">L207DRAFT_624107</name>
</gene>
<dbReference type="Proteomes" id="UP000235786">
    <property type="component" value="Unassembled WGS sequence"/>
</dbReference>
<feature type="signal peptide" evidence="1">
    <location>
        <begin position="1"/>
        <end position="17"/>
    </location>
</feature>
<name>A0A2J6RT97_HYAVF</name>
<protein>
    <submittedName>
        <fullName evidence="2">Uncharacterized protein</fullName>
    </submittedName>
</protein>
<keyword evidence="1" id="KW-0732">Signal</keyword>